<dbReference type="InParanoid" id="A0A2P6NXT3"/>
<feature type="compositionally biased region" description="Basic and acidic residues" evidence="1">
    <location>
        <begin position="1354"/>
        <end position="1371"/>
    </location>
</feature>
<protein>
    <submittedName>
        <fullName evidence="3">Copine-2</fullName>
    </submittedName>
</protein>
<reference evidence="3 4" key="1">
    <citation type="journal article" date="2018" name="Genome Biol. Evol.">
        <title>Multiple Roots of Fruiting Body Formation in Amoebozoa.</title>
        <authorList>
            <person name="Hillmann F."/>
            <person name="Forbes G."/>
            <person name="Novohradska S."/>
            <person name="Ferling I."/>
            <person name="Riege K."/>
            <person name="Groth M."/>
            <person name="Westermann M."/>
            <person name="Marz M."/>
            <person name="Spaller T."/>
            <person name="Winckler T."/>
            <person name="Schaap P."/>
            <person name="Glockner G."/>
        </authorList>
    </citation>
    <scope>NUCLEOTIDE SEQUENCE [LARGE SCALE GENOMIC DNA]</scope>
    <source>
        <strain evidence="3 4">Jena</strain>
    </source>
</reference>
<evidence type="ECO:0000259" key="2">
    <source>
        <dbReference type="PROSITE" id="PS50004"/>
    </source>
</evidence>
<dbReference type="SUPFAM" id="SSF49562">
    <property type="entry name" value="C2 domain (Calcium/lipid-binding domain, CaLB)"/>
    <property type="match status" value="1"/>
</dbReference>
<dbReference type="InterPro" id="IPR045052">
    <property type="entry name" value="Copine"/>
</dbReference>
<dbReference type="PANTHER" id="PTHR10857">
    <property type="entry name" value="COPINE"/>
    <property type="match status" value="1"/>
</dbReference>
<evidence type="ECO:0000313" key="3">
    <source>
        <dbReference type="EMBL" id="PRP88773.1"/>
    </source>
</evidence>
<dbReference type="Gene3D" id="2.60.40.150">
    <property type="entry name" value="C2 domain"/>
    <property type="match status" value="1"/>
</dbReference>
<feature type="compositionally biased region" description="Basic and acidic residues" evidence="1">
    <location>
        <begin position="403"/>
        <end position="413"/>
    </location>
</feature>
<dbReference type="GO" id="GO:0005544">
    <property type="term" value="F:calcium-dependent phospholipid binding"/>
    <property type="evidence" value="ECO:0007669"/>
    <property type="project" value="InterPro"/>
</dbReference>
<dbReference type="GO" id="GO:0071277">
    <property type="term" value="P:cellular response to calcium ion"/>
    <property type="evidence" value="ECO:0007669"/>
    <property type="project" value="TreeGrafter"/>
</dbReference>
<dbReference type="Proteomes" id="UP000241769">
    <property type="component" value="Unassembled WGS sequence"/>
</dbReference>
<feature type="compositionally biased region" description="Basic and acidic residues" evidence="1">
    <location>
        <begin position="722"/>
        <end position="732"/>
    </location>
</feature>
<feature type="compositionally biased region" description="Acidic residues" evidence="1">
    <location>
        <begin position="571"/>
        <end position="581"/>
    </location>
</feature>
<feature type="region of interest" description="Disordered" evidence="1">
    <location>
        <begin position="1259"/>
        <end position="1321"/>
    </location>
</feature>
<dbReference type="CDD" id="cd04047">
    <property type="entry name" value="C2B_Copine"/>
    <property type="match status" value="1"/>
</dbReference>
<organism evidence="3 4">
    <name type="scientific">Planoprotostelium fungivorum</name>
    <dbReference type="NCBI Taxonomy" id="1890364"/>
    <lineage>
        <taxon>Eukaryota</taxon>
        <taxon>Amoebozoa</taxon>
        <taxon>Evosea</taxon>
        <taxon>Variosea</taxon>
        <taxon>Cavosteliida</taxon>
        <taxon>Cavosteliaceae</taxon>
        <taxon>Planoprotostelium</taxon>
    </lineage>
</organism>
<feature type="compositionally biased region" description="Basic and acidic residues" evidence="1">
    <location>
        <begin position="1291"/>
        <end position="1302"/>
    </location>
</feature>
<dbReference type="InterPro" id="IPR035892">
    <property type="entry name" value="C2_domain_sf"/>
</dbReference>
<accession>A0A2P6NXT3</accession>
<dbReference type="Pfam" id="PF00168">
    <property type="entry name" value="C2"/>
    <property type="match status" value="2"/>
</dbReference>
<evidence type="ECO:0000313" key="4">
    <source>
        <dbReference type="Proteomes" id="UP000241769"/>
    </source>
</evidence>
<dbReference type="InterPro" id="IPR037768">
    <property type="entry name" value="C2B_Copine"/>
</dbReference>
<feature type="region of interest" description="Disordered" evidence="1">
    <location>
        <begin position="816"/>
        <end position="897"/>
    </location>
</feature>
<feature type="region of interest" description="Disordered" evidence="1">
    <location>
        <begin position="557"/>
        <end position="585"/>
    </location>
</feature>
<feature type="compositionally biased region" description="Low complexity" evidence="1">
    <location>
        <begin position="817"/>
        <end position="844"/>
    </location>
</feature>
<dbReference type="SMART" id="SM00239">
    <property type="entry name" value="C2"/>
    <property type="match status" value="2"/>
</dbReference>
<proteinExistence type="predicted"/>
<sequence length="1490" mass="166429">MLRRQTKWNTTTPALGSSKEVSFLPRFTTHYKVWSKEVPGDLEDKDNLLNNSFGASEAVDIISQLNLPINYWLAKLNIERHEMHLLTNLRFFSFSSCQVSSLCPNLSISQIVLHVKVLINVFAFLPLYSWCVVLQRVRSHFVRQDTPVSCLCLNFKTETVLRQVATTIVQAKQTLRKGYGDLWIYQEEENERDLEMSVEHFEQRTLSKWFPSNTGEQDQRRNKEQCCNLEASRYNLLWQSALTAISWQKQRNEGFFNHRATVLRPPPGTKIQHLPEGSETETKYLSTISRLLRIQNTNIRGKQCELNEESDITGLNWYKMDFYLDLKKLYAPASTSCQQPTAGPAKKSATTNIAILADGGKKTERVSFHGVKLLGQVKVVPQEQNRRLLRSTSAKRFSPLEEGMNRKHSDTGERQPQNHQNAHDEPLKRSDSAARLSKSVVTRGNPSPVLKIWQERESKINTETHRQPEERMRRAESIIENRRTKESYASVVKRSSSFHKSTPLRSSDGMEQVSSIALRASDEIVRQPLRTSQDPIETITHQTQSGNDCIPLDSPHQLNTDTTSHITTEMSDSDDSDEESMSSDLDSMRMDNAPVVELAKQAKPSPSVTPPSPFSSRPIIGLRSTQDLLDRILHEPLEAIRSEKRSSSESMKLRAEIPKRLDRRAITLPSAINEAYFQSHSTELAPQISHQRMSTVALSEDEIEQYVRLSGEIPPINADVSTSHEDTVHDASDSNSSQEKSTLQDKTMTSKEKRMTSQERMRAMTSAQYDKERNRSKTTVTSFLLASRSPPMSRRPTTESFPQEHLFVSAVPSVLKPRSGTISSPPTSTTPSSETTSPQSSFLFSPPPGHASLQILPPVDVENNSSPYKPKKRNERHQTLSSGTPPRGKVHYSGSKRTDESAGIVATLFGGLLSRKTGNKHGELKFLLALPTASTHPTQMVDRCVPPTELIPSLGGSNCDHGSWGSETHSTMETTGFVLTLCGKGLDRMDGAFRKSDPYVIIKDQKSQEIYRSEVVNQTLDPVWKTFELSTADCSGFNAPLILEDEDGQDDFIGGMTTSLKELTDSSTVLRIINSKKVGKAFYKHSGKVVVTACRATSTVTKRQAYDNYLVTFRASGLDKNSLITKLNVSIQIRTVSEDETTENPVIAESEIYFNKNNPIWKPVTLSTEEAGGLKGKLSIDVIDSRHNKPFLLGTVHTSLKEILGNSPQLPILKHSKGGSSKPAGILYVDFVEGQGKTVTVDSARESVSEFTWKRPESDIKDTHSHFPTSEPVDLKSSIPATNITPVGSLDRSKTLDQEAPKNEPQTKISGPRFTPIPQVEPTTANKPLSFFFVLSVLSVAFLLSQFLCARPDKAQDRDRSTHKDDQKYAGEDNASAEVDPLQRTGGTAAFFQNENCYRFSSAGRDSTPSVAELEESSSSYLSPDVVKEALSSIKAKLREEDGGQFESTELEDLETGHDETAYYLLVQLESQQAEFSARGSRTTIEQTKE</sequence>
<feature type="compositionally biased region" description="Basic and acidic residues" evidence="1">
    <location>
        <begin position="748"/>
        <end position="762"/>
    </location>
</feature>
<dbReference type="PANTHER" id="PTHR10857:SF106">
    <property type="entry name" value="C2 DOMAIN-CONTAINING PROTEIN"/>
    <property type="match status" value="1"/>
</dbReference>
<feature type="region of interest" description="Disordered" evidence="1">
    <location>
        <begin position="600"/>
        <end position="619"/>
    </location>
</feature>
<feature type="domain" description="C2" evidence="2">
    <location>
        <begin position="956"/>
        <end position="1073"/>
    </location>
</feature>
<name>A0A2P6NXT3_9EUKA</name>
<dbReference type="PROSITE" id="PS50004">
    <property type="entry name" value="C2"/>
    <property type="match status" value="1"/>
</dbReference>
<feature type="region of interest" description="Disordered" evidence="1">
    <location>
        <begin position="716"/>
        <end position="780"/>
    </location>
</feature>
<gene>
    <name evidence="3" type="ORF">PROFUN_00241</name>
</gene>
<dbReference type="InterPro" id="IPR000008">
    <property type="entry name" value="C2_dom"/>
</dbReference>
<feature type="region of interest" description="Disordered" evidence="1">
    <location>
        <begin position="385"/>
        <end position="444"/>
    </location>
</feature>
<dbReference type="GO" id="GO:0005886">
    <property type="term" value="C:plasma membrane"/>
    <property type="evidence" value="ECO:0007669"/>
    <property type="project" value="TreeGrafter"/>
</dbReference>
<keyword evidence="4" id="KW-1185">Reference proteome</keyword>
<feature type="compositionally biased region" description="Basic and acidic residues" evidence="1">
    <location>
        <begin position="421"/>
        <end position="432"/>
    </location>
</feature>
<dbReference type="EMBL" id="MDYQ01000007">
    <property type="protein sequence ID" value="PRP88773.1"/>
    <property type="molecule type" value="Genomic_DNA"/>
</dbReference>
<feature type="compositionally biased region" description="Polar residues" evidence="1">
    <location>
        <begin position="557"/>
        <end position="568"/>
    </location>
</feature>
<feature type="region of interest" description="Disordered" evidence="1">
    <location>
        <begin position="1354"/>
        <end position="1382"/>
    </location>
</feature>
<comment type="caution">
    <text evidence="3">The sequence shown here is derived from an EMBL/GenBank/DDBJ whole genome shotgun (WGS) entry which is preliminary data.</text>
</comment>
<evidence type="ECO:0000256" key="1">
    <source>
        <dbReference type="SAM" id="MobiDB-lite"/>
    </source>
</evidence>
<feature type="compositionally biased region" description="Polar residues" evidence="1">
    <location>
        <begin position="733"/>
        <end position="747"/>
    </location>
</feature>